<feature type="region of interest" description="Disordered" evidence="6">
    <location>
        <begin position="1"/>
        <end position="39"/>
    </location>
</feature>
<protein>
    <recommendedName>
        <fullName evidence="7">C2H2-type domain-containing protein</fullName>
    </recommendedName>
</protein>
<feature type="region of interest" description="Disordered" evidence="6">
    <location>
        <begin position="768"/>
        <end position="795"/>
    </location>
</feature>
<dbReference type="InterPro" id="IPR013087">
    <property type="entry name" value="Znf_C2H2_type"/>
</dbReference>
<organism evidence="8 9">
    <name type="scientific">Pinctada imbricata</name>
    <name type="common">Atlantic pearl-oyster</name>
    <name type="synonym">Pinctada martensii</name>
    <dbReference type="NCBI Taxonomy" id="66713"/>
    <lineage>
        <taxon>Eukaryota</taxon>
        <taxon>Metazoa</taxon>
        <taxon>Spiralia</taxon>
        <taxon>Lophotrochozoa</taxon>
        <taxon>Mollusca</taxon>
        <taxon>Bivalvia</taxon>
        <taxon>Autobranchia</taxon>
        <taxon>Pteriomorphia</taxon>
        <taxon>Pterioida</taxon>
        <taxon>Pterioidea</taxon>
        <taxon>Pteriidae</taxon>
        <taxon>Pinctada</taxon>
    </lineage>
</organism>
<feature type="domain" description="C2H2-type" evidence="7">
    <location>
        <begin position="410"/>
        <end position="437"/>
    </location>
</feature>
<feature type="domain" description="C2H2-type" evidence="7">
    <location>
        <begin position="968"/>
        <end position="995"/>
    </location>
</feature>
<dbReference type="PROSITE" id="PS50157">
    <property type="entry name" value="ZINC_FINGER_C2H2_2"/>
    <property type="match status" value="4"/>
</dbReference>
<dbReference type="Proteomes" id="UP001186944">
    <property type="component" value="Unassembled WGS sequence"/>
</dbReference>
<keyword evidence="2" id="KW-0677">Repeat</keyword>
<feature type="compositionally biased region" description="Low complexity" evidence="6">
    <location>
        <begin position="213"/>
        <end position="230"/>
    </location>
</feature>
<dbReference type="PANTHER" id="PTHR24403">
    <property type="entry name" value="ZINC FINGER PROTEIN"/>
    <property type="match status" value="1"/>
</dbReference>
<evidence type="ECO:0000256" key="4">
    <source>
        <dbReference type="ARBA" id="ARBA00022833"/>
    </source>
</evidence>
<dbReference type="GO" id="GO:0008270">
    <property type="term" value="F:zinc ion binding"/>
    <property type="evidence" value="ECO:0007669"/>
    <property type="project" value="UniProtKB-KW"/>
</dbReference>
<dbReference type="PANTHER" id="PTHR24403:SF67">
    <property type="entry name" value="FI01116P-RELATED"/>
    <property type="match status" value="1"/>
</dbReference>
<dbReference type="GO" id="GO:0045944">
    <property type="term" value="P:positive regulation of transcription by RNA polymerase II"/>
    <property type="evidence" value="ECO:0007669"/>
    <property type="project" value="TreeGrafter"/>
</dbReference>
<feature type="compositionally biased region" description="Basic and acidic residues" evidence="6">
    <location>
        <begin position="1150"/>
        <end position="1171"/>
    </location>
</feature>
<evidence type="ECO:0000256" key="6">
    <source>
        <dbReference type="SAM" id="MobiDB-lite"/>
    </source>
</evidence>
<evidence type="ECO:0000313" key="9">
    <source>
        <dbReference type="Proteomes" id="UP001186944"/>
    </source>
</evidence>
<feature type="compositionally biased region" description="Basic and acidic residues" evidence="6">
    <location>
        <begin position="774"/>
        <end position="791"/>
    </location>
</feature>
<dbReference type="Pfam" id="PF00096">
    <property type="entry name" value="zf-C2H2"/>
    <property type="match status" value="1"/>
</dbReference>
<feature type="region of interest" description="Disordered" evidence="6">
    <location>
        <begin position="1132"/>
        <end position="1171"/>
    </location>
</feature>
<sequence>MDDKDDDYERMMIDEDAKSEERGDTEGTALDLSGSGSSHQLDYEMKNLSRPSLVMHSEIPSMNRLKFPCEWCGERFPNVVTLYQHAAASHPAQLRAQEVGETPSITLPTRQNDPYLERQKRLQQKQEMQHKQQLALQQQQQAAKQRQMMFEQQQQQQQMHSSFIKNALSQQPRYRPIEPKPAHSALETAIQKPSFSVAHAMNTMQSVQKSPHDPNNNKNSSPHSSQASALAAQSLLAKAKKSTSPNKRGRSFQCTKCSFTAPNAVTYLRHIERHGSNCRHTCRFCDYSIDRLNLLYQHMKGTHGDMWRGTPEEKISLTSGGKQLGDDIRSRTPSSFDNSDSLNNSFNGSYSDMVAEFADAENSNDSLSSSMNEWRMIAAKGPKPVLIVKEETIWRGTRIQICTINGKKNYKCPNCMFVSSNSSNMAYHVKQHGANKRFQCEKCDFSSDISKIVYHHMETIHPKEPIFVEKIPTKVPFVSEGSVSPEENNNRRWEDQTRAAASMQILPTCTKCPYKCRTVGQLTKHIAMHGMEKENKCEMCDFSVDTKEQLLQHLVVHRQPYEPDLTQDDGEEGNGEVDQSQHQFLSKIELMPNNNRSNSNLSAKKLTSQSLSSVVSTAIRTSGRLRYRCAACPYFSYCKNNLIKHRKQHLVKSRFGCQLCDYSATRAFLLAQHMKFHENAMDTTKRSDGKQINFHDIFLDPLDEDGIMVLKNTDIPDNRSSTSSVEDEKDFSDENNEEYEEGGEFDEESNMGEFDEEEMAALERAEFEGFTQDDGSKKEEKNINVDGHESDDSLSEMDPMALQQQISMNLSGNIMNEEEKIRYSCSMCPYRCNALRSFKCHIHMHGLNKKYICDHCNWSADRLNLLYQHRKVHAKVPGFDPSPEDIVFLNRNYALENDSKMQHIDEVLYNNFNRFKPTDNKEEKTTPIKMETASDGKKLYICKLCPFTCSNKNNFTYHKSLHKINARYTCTECSYSVDRWNLLSKHMQLHHNIDSMKSRLQNGYSSDELHSGNMKNYEQGSPEVEPQLYFNSGESPPETDSEKEEEKAQDLKCSRCPYSTPSKDQLTTHEHHHGTANKQMCPYCDYSARTETILLEHVQLHFPSSKLDKETLRGMLTKRGEKLQTPEVTVVTPRSDGYQNGEPDSTTEQPMEKEPMEESGSVKEKPENDRTKTKVYVCQYCEREFEGKSLMLQHEKQHLIGSKF</sequence>
<feature type="region of interest" description="Disordered" evidence="6">
    <location>
        <begin position="712"/>
        <end position="751"/>
    </location>
</feature>
<feature type="region of interest" description="Disordered" evidence="6">
    <location>
        <begin position="204"/>
        <end position="230"/>
    </location>
</feature>
<dbReference type="InterPro" id="IPR036236">
    <property type="entry name" value="Znf_C2H2_sf"/>
</dbReference>
<dbReference type="SUPFAM" id="SSF57667">
    <property type="entry name" value="beta-beta-alpha zinc fingers"/>
    <property type="match status" value="5"/>
</dbReference>
<feature type="region of interest" description="Disordered" evidence="6">
    <location>
        <begin position="1025"/>
        <end position="1076"/>
    </location>
</feature>
<gene>
    <name evidence="8" type="ORF">FSP39_015617</name>
</gene>
<keyword evidence="3 5" id="KW-0863">Zinc-finger</keyword>
<dbReference type="Gene3D" id="3.30.160.60">
    <property type="entry name" value="Classic Zinc Finger"/>
    <property type="match status" value="7"/>
</dbReference>
<feature type="domain" description="C2H2-type" evidence="7">
    <location>
        <begin position="67"/>
        <end position="95"/>
    </location>
</feature>
<evidence type="ECO:0000256" key="5">
    <source>
        <dbReference type="PROSITE-ProRule" id="PRU00042"/>
    </source>
</evidence>
<feature type="compositionally biased region" description="Basic and acidic residues" evidence="6">
    <location>
        <begin position="1"/>
        <end position="25"/>
    </location>
</feature>
<feature type="region of interest" description="Disordered" evidence="6">
    <location>
        <begin position="562"/>
        <end position="581"/>
    </location>
</feature>
<feature type="compositionally biased region" description="Acidic residues" evidence="6">
    <location>
        <begin position="725"/>
        <end position="751"/>
    </location>
</feature>
<dbReference type="InterPro" id="IPR050688">
    <property type="entry name" value="Zinc_finger/UBP_domain"/>
</dbReference>
<feature type="compositionally biased region" description="Acidic residues" evidence="6">
    <location>
        <begin position="565"/>
        <end position="575"/>
    </location>
</feature>
<feature type="domain" description="C2H2-type" evidence="7">
    <location>
        <begin position="1176"/>
        <end position="1198"/>
    </location>
</feature>
<comment type="caution">
    <text evidence="8">The sequence shown here is derived from an EMBL/GenBank/DDBJ whole genome shotgun (WGS) entry which is preliminary data.</text>
</comment>
<reference evidence="8" key="1">
    <citation type="submission" date="2019-08" db="EMBL/GenBank/DDBJ databases">
        <title>The improved chromosome-level genome for the pearl oyster Pinctada fucata martensii using PacBio sequencing and Hi-C.</title>
        <authorList>
            <person name="Zheng Z."/>
        </authorList>
    </citation>
    <scope>NUCLEOTIDE SEQUENCE</scope>
    <source>
        <strain evidence="8">ZZ-2019</strain>
        <tissue evidence="8">Adductor muscle</tissue>
    </source>
</reference>
<dbReference type="PROSITE" id="PS00028">
    <property type="entry name" value="ZINC_FINGER_C2H2_1"/>
    <property type="match status" value="8"/>
</dbReference>
<dbReference type="EMBL" id="VSWD01000012">
    <property type="protein sequence ID" value="KAK3086237.1"/>
    <property type="molecule type" value="Genomic_DNA"/>
</dbReference>
<dbReference type="AlphaFoldDB" id="A0AA88XJ45"/>
<keyword evidence="4" id="KW-0862">Zinc</keyword>
<name>A0AA88XJ45_PINIB</name>
<evidence type="ECO:0000256" key="3">
    <source>
        <dbReference type="ARBA" id="ARBA00022771"/>
    </source>
</evidence>
<evidence type="ECO:0000259" key="7">
    <source>
        <dbReference type="PROSITE" id="PS50157"/>
    </source>
</evidence>
<proteinExistence type="predicted"/>
<evidence type="ECO:0000256" key="1">
    <source>
        <dbReference type="ARBA" id="ARBA00022723"/>
    </source>
</evidence>
<keyword evidence="9" id="KW-1185">Reference proteome</keyword>
<evidence type="ECO:0000256" key="2">
    <source>
        <dbReference type="ARBA" id="ARBA00022737"/>
    </source>
</evidence>
<keyword evidence="1" id="KW-0479">Metal-binding</keyword>
<dbReference type="GO" id="GO:0005634">
    <property type="term" value="C:nucleus"/>
    <property type="evidence" value="ECO:0007669"/>
    <property type="project" value="TreeGrafter"/>
</dbReference>
<accession>A0AA88XJ45</accession>
<dbReference type="SMART" id="SM00355">
    <property type="entry name" value="ZnF_C2H2"/>
    <property type="match status" value="16"/>
</dbReference>
<evidence type="ECO:0000313" key="8">
    <source>
        <dbReference type="EMBL" id="KAK3086237.1"/>
    </source>
</evidence>
<feature type="compositionally biased region" description="Basic and acidic residues" evidence="6">
    <location>
        <begin position="1044"/>
        <end position="1053"/>
    </location>
</feature>